<reference evidence="1 2" key="1">
    <citation type="submission" date="2021-03" db="EMBL/GenBank/DDBJ databases">
        <title>Genomic and phenotypic characterization of Chloracidobacterium isolates provides evidence for multiple species.</title>
        <authorList>
            <person name="Saini M.K."/>
            <person name="Costas A.M.G."/>
            <person name="Tank M."/>
            <person name="Bryant D.A."/>
        </authorList>
    </citation>
    <scope>NUCLEOTIDE SEQUENCE [LARGE SCALE GENOMIC DNA]</scope>
    <source>
        <strain evidence="1 2">N</strain>
    </source>
</reference>
<dbReference type="RefSeq" id="WP_211423762.1">
    <property type="nucleotide sequence ID" value="NZ_CP072643.1"/>
</dbReference>
<dbReference type="Proteomes" id="UP000677668">
    <property type="component" value="Chromosome 2"/>
</dbReference>
<evidence type="ECO:0000313" key="2">
    <source>
        <dbReference type="Proteomes" id="UP000677668"/>
    </source>
</evidence>
<protein>
    <submittedName>
        <fullName evidence="1">Uncharacterized protein</fullName>
    </submittedName>
</protein>
<proteinExistence type="predicted"/>
<accession>A0ABX8B7J8</accession>
<evidence type="ECO:0000313" key="1">
    <source>
        <dbReference type="EMBL" id="QUV95541.1"/>
    </source>
</evidence>
<keyword evidence="2" id="KW-1185">Reference proteome</keyword>
<organism evidence="1 2">
    <name type="scientific">Chloracidobacterium sp. N</name>
    <dbReference type="NCBI Taxonomy" id="2821540"/>
    <lineage>
        <taxon>Bacteria</taxon>
        <taxon>Pseudomonadati</taxon>
        <taxon>Acidobacteriota</taxon>
        <taxon>Terriglobia</taxon>
        <taxon>Terriglobales</taxon>
        <taxon>Acidobacteriaceae</taxon>
        <taxon>Chloracidobacterium</taxon>
        <taxon>Chloracidobacterium aggregatum</taxon>
    </lineage>
</organism>
<name>A0ABX8B7J8_9BACT</name>
<dbReference type="EMBL" id="CP072643">
    <property type="protein sequence ID" value="QUV95541.1"/>
    <property type="molecule type" value="Genomic_DNA"/>
</dbReference>
<gene>
    <name evidence="1" type="ORF">J8C05_11930</name>
</gene>
<sequence length="104" mass="11715">MAFWILNRSKTTGWISAWRGTPGAPHLELITLGQMMRTRAGHTPPAETIAAQLAATPALVRHGDYWTDTATAELDQDVWQRLRAIPPRPQRRGFPRNSMMPIVQ</sequence>